<dbReference type="AlphaFoldDB" id="A0AAW1QLT0"/>
<accession>A0AAW1QLT0</accession>
<dbReference type="SUPFAM" id="SSF55469">
    <property type="entry name" value="FMN-dependent nitroreductase-like"/>
    <property type="match status" value="1"/>
</dbReference>
<feature type="domain" description="Nitroreductase" evidence="1">
    <location>
        <begin position="49"/>
        <end position="150"/>
    </location>
</feature>
<dbReference type="Proteomes" id="UP001445335">
    <property type="component" value="Unassembled WGS sequence"/>
</dbReference>
<dbReference type="GO" id="GO:0016491">
    <property type="term" value="F:oxidoreductase activity"/>
    <property type="evidence" value="ECO:0007669"/>
    <property type="project" value="InterPro"/>
</dbReference>
<gene>
    <name evidence="2" type="ORF">WJX81_002648</name>
</gene>
<organism evidence="2 3">
    <name type="scientific">Elliptochloris bilobata</name>
    <dbReference type="NCBI Taxonomy" id="381761"/>
    <lineage>
        <taxon>Eukaryota</taxon>
        <taxon>Viridiplantae</taxon>
        <taxon>Chlorophyta</taxon>
        <taxon>core chlorophytes</taxon>
        <taxon>Trebouxiophyceae</taxon>
        <taxon>Trebouxiophyceae incertae sedis</taxon>
        <taxon>Elliptochloris clade</taxon>
        <taxon>Elliptochloris</taxon>
    </lineage>
</organism>
<reference evidence="2 3" key="1">
    <citation type="journal article" date="2024" name="Nat. Commun.">
        <title>Phylogenomics reveals the evolutionary origins of lichenization in chlorophyte algae.</title>
        <authorList>
            <person name="Puginier C."/>
            <person name="Libourel C."/>
            <person name="Otte J."/>
            <person name="Skaloud P."/>
            <person name="Haon M."/>
            <person name="Grisel S."/>
            <person name="Petersen M."/>
            <person name="Berrin J.G."/>
            <person name="Delaux P.M."/>
            <person name="Dal Grande F."/>
            <person name="Keller J."/>
        </authorList>
    </citation>
    <scope>NUCLEOTIDE SEQUENCE [LARGE SCALE GENOMIC DNA]</scope>
    <source>
        <strain evidence="2 3">SAG 245.80</strain>
    </source>
</reference>
<evidence type="ECO:0000259" key="1">
    <source>
        <dbReference type="Pfam" id="PF00881"/>
    </source>
</evidence>
<proteinExistence type="predicted"/>
<protein>
    <recommendedName>
        <fullName evidence="1">Nitroreductase domain-containing protein</fullName>
    </recommendedName>
</protein>
<dbReference type="PANTHER" id="PTHR43821">
    <property type="entry name" value="NAD(P)H NITROREDUCTASE YDJA-RELATED"/>
    <property type="match status" value="1"/>
</dbReference>
<dbReference type="PANTHER" id="PTHR43821:SF1">
    <property type="entry name" value="NAD(P)H NITROREDUCTASE YDJA-RELATED"/>
    <property type="match status" value="1"/>
</dbReference>
<dbReference type="Gene3D" id="3.40.109.10">
    <property type="entry name" value="NADH Oxidase"/>
    <property type="match status" value="1"/>
</dbReference>
<dbReference type="InterPro" id="IPR029479">
    <property type="entry name" value="Nitroreductase"/>
</dbReference>
<evidence type="ECO:0000313" key="3">
    <source>
        <dbReference type="Proteomes" id="UP001445335"/>
    </source>
</evidence>
<keyword evidence="3" id="KW-1185">Reference proteome</keyword>
<dbReference type="InterPro" id="IPR000415">
    <property type="entry name" value="Nitroreductase-like"/>
</dbReference>
<dbReference type="EMBL" id="JALJOU010000088">
    <property type="protein sequence ID" value="KAK9822370.1"/>
    <property type="molecule type" value="Genomic_DNA"/>
</dbReference>
<dbReference type="InterPro" id="IPR052530">
    <property type="entry name" value="NAD(P)H_nitroreductase"/>
</dbReference>
<evidence type="ECO:0000313" key="2">
    <source>
        <dbReference type="EMBL" id="KAK9822370.1"/>
    </source>
</evidence>
<comment type="caution">
    <text evidence="2">The sequence shown here is derived from an EMBL/GenBank/DDBJ whole genome shotgun (WGS) entry which is preliminary data.</text>
</comment>
<sequence>MQTKKASASCATGCPSHGKAFSAADAEVFARVEDMIDLTLKVLERDLPAPEFEKKRAKISGKRTKDYPRVPVMLAVCMQRRPPPPAKVMPEWEEQCAVACAVQNLWLTATALGAAGYWSSWTAEARDSAEMASFLGLGPGDRCLGFFLLGIAKPGAAEAYRATRGAIEAKVDWRLEEV</sequence>
<dbReference type="Pfam" id="PF00881">
    <property type="entry name" value="Nitroreductase"/>
    <property type="match status" value="1"/>
</dbReference>
<name>A0AAW1QLT0_9CHLO</name>